<keyword evidence="10" id="KW-0808">Transferase</keyword>
<evidence type="ECO:0000313" key="10">
    <source>
        <dbReference type="EMBL" id="KAA8499050.1"/>
    </source>
</evidence>
<gene>
    <name evidence="10" type="ORF">FVE85_6635</name>
</gene>
<proteinExistence type="predicted"/>
<dbReference type="GO" id="GO:0008168">
    <property type="term" value="F:methyltransferase activity"/>
    <property type="evidence" value="ECO:0007669"/>
    <property type="project" value="UniProtKB-KW"/>
</dbReference>
<evidence type="ECO:0000256" key="7">
    <source>
        <dbReference type="PROSITE-ProRule" id="PRU00042"/>
    </source>
</evidence>
<feature type="region of interest" description="Disordered" evidence="8">
    <location>
        <begin position="629"/>
        <end position="666"/>
    </location>
</feature>
<dbReference type="OrthoDB" id="9439903at2759"/>
<keyword evidence="6" id="KW-0539">Nucleus</keyword>
<dbReference type="InterPro" id="IPR050331">
    <property type="entry name" value="Zinc_finger"/>
</dbReference>
<dbReference type="GO" id="GO:0008270">
    <property type="term" value="F:zinc ion binding"/>
    <property type="evidence" value="ECO:0007669"/>
    <property type="project" value="UniProtKB-KW"/>
</dbReference>
<dbReference type="Proteomes" id="UP000324585">
    <property type="component" value="Unassembled WGS sequence"/>
</dbReference>
<evidence type="ECO:0000256" key="1">
    <source>
        <dbReference type="ARBA" id="ARBA00004123"/>
    </source>
</evidence>
<keyword evidence="10" id="KW-0489">Methyltransferase</keyword>
<accession>A0A5J4Z7A6</accession>
<dbReference type="PANTHER" id="PTHR16515:SF49">
    <property type="entry name" value="GASTRULA ZINC FINGER PROTEIN XLCGF49.1-LIKE-RELATED"/>
    <property type="match status" value="1"/>
</dbReference>
<dbReference type="SUPFAM" id="SSF57667">
    <property type="entry name" value="beta-beta-alpha zinc fingers"/>
    <property type="match status" value="1"/>
</dbReference>
<feature type="region of interest" description="Disordered" evidence="8">
    <location>
        <begin position="185"/>
        <end position="205"/>
    </location>
</feature>
<dbReference type="GO" id="GO:0005634">
    <property type="term" value="C:nucleus"/>
    <property type="evidence" value="ECO:0007669"/>
    <property type="project" value="UniProtKB-SubCell"/>
</dbReference>
<keyword evidence="2" id="KW-0479">Metal-binding</keyword>
<dbReference type="PROSITE" id="PS00028">
    <property type="entry name" value="ZINC_FINGER_C2H2_1"/>
    <property type="match status" value="2"/>
</dbReference>
<dbReference type="PANTHER" id="PTHR16515">
    <property type="entry name" value="PR DOMAIN ZINC FINGER PROTEIN"/>
    <property type="match status" value="1"/>
</dbReference>
<dbReference type="InterPro" id="IPR013087">
    <property type="entry name" value="Znf_C2H2_type"/>
</dbReference>
<dbReference type="Pfam" id="PF00096">
    <property type="entry name" value="zf-C2H2"/>
    <property type="match status" value="1"/>
</dbReference>
<dbReference type="EMBL" id="VRMN01000001">
    <property type="protein sequence ID" value="KAA8499050.1"/>
    <property type="molecule type" value="Genomic_DNA"/>
</dbReference>
<evidence type="ECO:0000256" key="3">
    <source>
        <dbReference type="ARBA" id="ARBA00022737"/>
    </source>
</evidence>
<feature type="compositionally biased region" description="Polar residues" evidence="8">
    <location>
        <begin position="629"/>
        <end position="643"/>
    </location>
</feature>
<feature type="domain" description="C2H2-type" evidence="9">
    <location>
        <begin position="671"/>
        <end position="699"/>
    </location>
</feature>
<evidence type="ECO:0000256" key="4">
    <source>
        <dbReference type="ARBA" id="ARBA00022771"/>
    </source>
</evidence>
<evidence type="ECO:0000256" key="2">
    <source>
        <dbReference type="ARBA" id="ARBA00022723"/>
    </source>
</evidence>
<dbReference type="SMART" id="SM00355">
    <property type="entry name" value="ZnF_C2H2"/>
    <property type="match status" value="2"/>
</dbReference>
<evidence type="ECO:0000313" key="11">
    <source>
        <dbReference type="Proteomes" id="UP000324585"/>
    </source>
</evidence>
<dbReference type="Gene3D" id="3.30.160.60">
    <property type="entry name" value="Classic Zinc Finger"/>
    <property type="match status" value="2"/>
</dbReference>
<dbReference type="PROSITE" id="PS50157">
    <property type="entry name" value="ZINC_FINGER_C2H2_2"/>
    <property type="match status" value="2"/>
</dbReference>
<keyword evidence="5" id="KW-0862">Zinc</keyword>
<comment type="caution">
    <text evidence="10">The sequence shown here is derived from an EMBL/GenBank/DDBJ whole genome shotgun (WGS) entry which is preliminary data.</text>
</comment>
<keyword evidence="3" id="KW-0677">Repeat</keyword>
<keyword evidence="11" id="KW-1185">Reference proteome</keyword>
<dbReference type="InterPro" id="IPR036236">
    <property type="entry name" value="Znf_C2H2_sf"/>
</dbReference>
<organism evidence="10 11">
    <name type="scientific">Porphyridium purpureum</name>
    <name type="common">Red alga</name>
    <name type="synonym">Porphyridium cruentum</name>
    <dbReference type="NCBI Taxonomy" id="35688"/>
    <lineage>
        <taxon>Eukaryota</taxon>
        <taxon>Rhodophyta</taxon>
        <taxon>Bangiophyceae</taxon>
        <taxon>Porphyridiales</taxon>
        <taxon>Porphyridiaceae</taxon>
        <taxon>Porphyridium</taxon>
    </lineage>
</organism>
<dbReference type="GO" id="GO:0032259">
    <property type="term" value="P:methylation"/>
    <property type="evidence" value="ECO:0007669"/>
    <property type="project" value="UniProtKB-KW"/>
</dbReference>
<evidence type="ECO:0000256" key="6">
    <source>
        <dbReference type="ARBA" id="ARBA00023242"/>
    </source>
</evidence>
<feature type="region of interest" description="Disordered" evidence="8">
    <location>
        <begin position="32"/>
        <end position="64"/>
    </location>
</feature>
<evidence type="ECO:0000256" key="8">
    <source>
        <dbReference type="SAM" id="MobiDB-lite"/>
    </source>
</evidence>
<reference evidence="11" key="1">
    <citation type="journal article" date="2019" name="Nat. Commun.">
        <title>Expansion of phycobilisome linker gene families in mesophilic red algae.</title>
        <authorList>
            <person name="Lee J."/>
            <person name="Kim D."/>
            <person name="Bhattacharya D."/>
            <person name="Yoon H.S."/>
        </authorList>
    </citation>
    <scope>NUCLEOTIDE SEQUENCE [LARGE SCALE GENOMIC DNA]</scope>
    <source>
        <strain evidence="11">CCMP 1328</strain>
    </source>
</reference>
<dbReference type="AlphaFoldDB" id="A0A5J4Z7A6"/>
<comment type="subcellular location">
    <subcellularLocation>
        <location evidence="1">Nucleus</location>
    </subcellularLocation>
</comment>
<feature type="domain" description="C2H2-type" evidence="9">
    <location>
        <begin position="700"/>
        <end position="728"/>
    </location>
</feature>
<evidence type="ECO:0000256" key="5">
    <source>
        <dbReference type="ARBA" id="ARBA00022833"/>
    </source>
</evidence>
<dbReference type="GO" id="GO:0010468">
    <property type="term" value="P:regulation of gene expression"/>
    <property type="evidence" value="ECO:0007669"/>
    <property type="project" value="TreeGrafter"/>
</dbReference>
<name>A0A5J4Z7A6_PORPP</name>
<protein>
    <submittedName>
        <fullName evidence="10">Histone-lysine N-methyltransferase PRDM9</fullName>
    </submittedName>
</protein>
<sequence>MNIGTEPSGVAHDSHHERGVCVSACFAAGYAERESMGDPPPSQPEASPSRGSAAWTPSTSMLSGMLEPMEPFSVASILDESAADRLGTGHMSGSSWALDRNSFDGRFDPVQDEPMSILEPTSTARLSDLLEPRARYQGTPEVRESMLFSADDSDVQQDILADAETLNLSDMPEVWNTAFEQLRQSDSSAPDGRAGGEFVGKSTHAKTREREQVHIKVAEQGIVLLRALLEDDELLEFLLERRPELQISADMVMQGIDWHSIHLRLKDDAFELDFDRINVTSDKSVSRLGGWPEFKMCLMPHSAYKQYSLNSLFLSRWPDLMDTPDTVSQTQLRGESGPSVHKSAPLINATFGRCVVHYDNVTETLLVVIFVWSSSGRLLCHVHTLKERSITNFVIMLDEAETDGSLPSKVVLYRTMVSFALPSQPWQSTDEAAKLERGDGRPIEADVIASLFCRPCGAIIYTVDMIRGIETWKRAIRAFLVRKPGEPSKLKADVLTYLHGRLRGISDDDERRASLQYLFSSADAIPGVTQGEQAKGLGGRAVTTDPSVDMSDLKYDLILNNLLNLNKESEIAGEGLEQAVVETYSIKGLISRATNLPKLASSDLSILEAACRKLGSTAATQKWLTKIQNSRMGTTGSSTSAHPESSGGVSGPGSSSQAEHSQTGMERDRNFPCQICGFAFARKNDQIRHVEIVHQRHKAFACALCSTKFGRESNLFRHLRNVHAAKKPQWCRKCKLGFTSVEENLGHLSTCKQ</sequence>
<keyword evidence="4 7" id="KW-0863">Zinc-finger</keyword>
<evidence type="ECO:0000259" key="9">
    <source>
        <dbReference type="PROSITE" id="PS50157"/>
    </source>
</evidence>
<feature type="compositionally biased region" description="Polar residues" evidence="8">
    <location>
        <begin position="44"/>
        <end position="62"/>
    </location>
</feature>